<protein>
    <submittedName>
        <fullName evidence="2">Oxidoreductase</fullName>
    </submittedName>
</protein>
<evidence type="ECO:0000259" key="1">
    <source>
        <dbReference type="SMART" id="SM00829"/>
    </source>
</evidence>
<comment type="caution">
    <text evidence="2">The sequence shown here is derived from an EMBL/GenBank/DDBJ whole genome shotgun (WGS) entry which is preliminary data.</text>
</comment>
<dbReference type="InterPro" id="IPR013149">
    <property type="entry name" value="ADH-like_C"/>
</dbReference>
<dbReference type="CDD" id="cd08288">
    <property type="entry name" value="MDR_yhdh"/>
    <property type="match status" value="1"/>
</dbReference>
<keyword evidence="3" id="KW-1185">Reference proteome</keyword>
<dbReference type="InterPro" id="IPR013154">
    <property type="entry name" value="ADH-like_N"/>
</dbReference>
<dbReference type="InterPro" id="IPR036291">
    <property type="entry name" value="NAD(P)-bd_dom_sf"/>
</dbReference>
<feature type="domain" description="Enoyl reductase (ER)" evidence="1">
    <location>
        <begin position="21"/>
        <end position="338"/>
    </location>
</feature>
<accession>A0A4S4FSA1</accession>
<evidence type="ECO:0000313" key="2">
    <source>
        <dbReference type="EMBL" id="THG32585.1"/>
    </source>
</evidence>
<dbReference type="RefSeq" id="WP_136424887.1">
    <property type="nucleotide sequence ID" value="NZ_SSSN01000009.1"/>
</dbReference>
<dbReference type="AlphaFoldDB" id="A0A4S4FSA1"/>
<proteinExistence type="predicted"/>
<dbReference type="SMART" id="SM00829">
    <property type="entry name" value="PKS_ER"/>
    <property type="match status" value="1"/>
</dbReference>
<dbReference type="NCBIfam" id="TIGR02823">
    <property type="entry name" value="oxido_YhdH"/>
    <property type="match status" value="1"/>
</dbReference>
<dbReference type="PANTHER" id="PTHR43677">
    <property type="entry name" value="SHORT-CHAIN DEHYDROGENASE/REDUCTASE"/>
    <property type="match status" value="1"/>
</dbReference>
<reference evidence="2 3" key="1">
    <citation type="submission" date="2019-04" db="EMBL/GenBank/DDBJ databases">
        <authorList>
            <person name="Jiang L."/>
        </authorList>
    </citation>
    <scope>NUCLEOTIDE SEQUENCE [LARGE SCALE GENOMIC DNA]</scope>
    <source>
        <strain evidence="2 3">YIM 131861</strain>
    </source>
</reference>
<gene>
    <name evidence="2" type="ORF">E6C70_12605</name>
</gene>
<dbReference type="SUPFAM" id="SSF51735">
    <property type="entry name" value="NAD(P)-binding Rossmann-fold domains"/>
    <property type="match status" value="1"/>
</dbReference>
<dbReference type="InterPro" id="IPR051397">
    <property type="entry name" value="Zn-ADH-like_protein"/>
</dbReference>
<dbReference type="Gene3D" id="3.40.50.720">
    <property type="entry name" value="NAD(P)-binding Rossmann-like Domain"/>
    <property type="match status" value="1"/>
</dbReference>
<evidence type="ECO:0000313" key="3">
    <source>
        <dbReference type="Proteomes" id="UP000307380"/>
    </source>
</evidence>
<name>A0A4S4FSA1_9MICO</name>
<dbReference type="Proteomes" id="UP000307380">
    <property type="component" value="Unassembled WGS sequence"/>
</dbReference>
<dbReference type="SUPFAM" id="SSF50129">
    <property type="entry name" value="GroES-like"/>
    <property type="match status" value="1"/>
</dbReference>
<dbReference type="InterPro" id="IPR020843">
    <property type="entry name" value="ER"/>
</dbReference>
<dbReference type="Pfam" id="PF00107">
    <property type="entry name" value="ADH_zinc_N"/>
    <property type="match status" value="1"/>
</dbReference>
<dbReference type="Gene3D" id="3.90.180.10">
    <property type="entry name" value="Medium-chain alcohol dehydrogenases, catalytic domain"/>
    <property type="match status" value="1"/>
</dbReference>
<dbReference type="OrthoDB" id="9782155at2"/>
<dbReference type="PANTHER" id="PTHR43677:SF1">
    <property type="entry name" value="ACRYLYL-COA REDUCTASE ACUI-RELATED"/>
    <property type="match status" value="1"/>
</dbReference>
<dbReference type="Pfam" id="PF08240">
    <property type="entry name" value="ADH_N"/>
    <property type="match status" value="1"/>
</dbReference>
<organism evidence="2 3">
    <name type="scientific">Orlajensenia flava</name>
    <dbReference type="NCBI Taxonomy" id="2565934"/>
    <lineage>
        <taxon>Bacteria</taxon>
        <taxon>Bacillati</taxon>
        <taxon>Actinomycetota</taxon>
        <taxon>Actinomycetes</taxon>
        <taxon>Micrococcales</taxon>
        <taxon>Microbacteriaceae</taxon>
        <taxon>Orlajensenia</taxon>
    </lineage>
</organism>
<dbReference type="EMBL" id="SSSN01000009">
    <property type="protein sequence ID" value="THG32585.1"/>
    <property type="molecule type" value="Genomic_DNA"/>
</dbReference>
<sequence>MSETFRAIVVDRDTDANGRTSLSSSLREIGPDYLSSGPAAAEDGVTIDVEYSSLNFKDGLVVAGRPGVTRAYPIVAGIDLVGIVSASTDSRWALGERVVLNGAGLSETRHGGYAERAIVDSGSLVRVPDGITARQAAAVGTAGFTAMLSVLALERHGLVPGAGEVLVTGSSGGVGSVAIALLARLGHTVVAASGRADENESYLRELGAASVIDRSEFAEPGKPLQSQRWAGAVDSVGGVPLANVLAQLAYGAAATSCGLAASADLPTTVMPFILRGVALLGINSVDAPVELRQQAWRRLSSDLDLDLLDGMTEEIGLGEVRDAADRILAGATRGRTVVDVRR</sequence>
<dbReference type="InterPro" id="IPR011032">
    <property type="entry name" value="GroES-like_sf"/>
</dbReference>
<dbReference type="InterPro" id="IPR014188">
    <property type="entry name" value="Acrylyl-CoA_reductase_AcuI"/>
</dbReference>
<dbReference type="GO" id="GO:0043957">
    <property type="term" value="F:acryloyl-CoA reductase (NADPH) activity"/>
    <property type="evidence" value="ECO:0007669"/>
    <property type="project" value="TreeGrafter"/>
</dbReference>